<evidence type="ECO:0000256" key="2">
    <source>
        <dbReference type="ARBA" id="ARBA00023235"/>
    </source>
</evidence>
<proteinExistence type="inferred from homology"/>
<dbReference type="SMART" id="SM00363">
    <property type="entry name" value="S4"/>
    <property type="match status" value="1"/>
</dbReference>
<protein>
    <recommendedName>
        <fullName evidence="4">Pseudouridine synthase</fullName>
        <ecNumber evidence="4">5.4.99.-</ecNumber>
    </recommendedName>
</protein>
<dbReference type="EC" id="5.4.99.-" evidence="4"/>
<dbReference type="InterPro" id="IPR042092">
    <property type="entry name" value="PsdUridine_s_RsuA/RluB/E/F_cat"/>
</dbReference>
<dbReference type="InterPro" id="IPR000748">
    <property type="entry name" value="PsdUridine_synth_RsuA/RluB/E/F"/>
</dbReference>
<dbReference type="InterPro" id="IPR018496">
    <property type="entry name" value="PsdUridine_synth_RsuA/RluB_CS"/>
</dbReference>
<feature type="domain" description="RNA-binding S4" evidence="6">
    <location>
        <begin position="46"/>
        <end position="115"/>
    </location>
</feature>
<evidence type="ECO:0000256" key="4">
    <source>
        <dbReference type="RuleBase" id="RU003887"/>
    </source>
</evidence>
<dbReference type="Pfam" id="PF00849">
    <property type="entry name" value="PseudoU_synth_2"/>
    <property type="match status" value="1"/>
</dbReference>
<feature type="compositionally biased region" description="Basic and acidic residues" evidence="5">
    <location>
        <begin position="358"/>
        <end position="379"/>
    </location>
</feature>
<dbReference type="SUPFAM" id="SSF55174">
    <property type="entry name" value="Alpha-L RNA-binding motif"/>
    <property type="match status" value="1"/>
</dbReference>
<evidence type="ECO:0000313" key="7">
    <source>
        <dbReference type="EMBL" id="QIM18073.1"/>
    </source>
</evidence>
<reference evidence="7 8" key="1">
    <citation type="submission" date="2020-03" db="EMBL/GenBank/DDBJ databases">
        <title>Leucobacter sp. nov., isolated from beetles.</title>
        <authorList>
            <person name="Hyun D.-W."/>
            <person name="Bae J.-W."/>
        </authorList>
    </citation>
    <scope>NUCLEOTIDE SEQUENCE [LARGE SCALE GENOMIC DNA]</scope>
    <source>
        <strain evidence="7 8">HDW9A</strain>
    </source>
</reference>
<dbReference type="Gene3D" id="3.30.70.580">
    <property type="entry name" value="Pseudouridine synthase I, catalytic domain, N-terminal subdomain"/>
    <property type="match status" value="1"/>
</dbReference>
<dbReference type="PANTHER" id="PTHR47683:SF2">
    <property type="entry name" value="RNA-BINDING S4 DOMAIN-CONTAINING PROTEIN"/>
    <property type="match status" value="1"/>
</dbReference>
<dbReference type="NCBIfam" id="TIGR00093">
    <property type="entry name" value="pseudouridine synthase"/>
    <property type="match status" value="1"/>
</dbReference>
<comment type="similarity">
    <text evidence="1 4">Belongs to the pseudouridine synthase RsuA family.</text>
</comment>
<dbReference type="PROSITE" id="PS50889">
    <property type="entry name" value="S4"/>
    <property type="match status" value="1"/>
</dbReference>
<feature type="compositionally biased region" description="Gly residues" evidence="5">
    <location>
        <begin position="346"/>
        <end position="357"/>
    </location>
</feature>
<evidence type="ECO:0000256" key="1">
    <source>
        <dbReference type="ARBA" id="ARBA00008348"/>
    </source>
</evidence>
<evidence type="ECO:0000256" key="5">
    <source>
        <dbReference type="SAM" id="MobiDB-lite"/>
    </source>
</evidence>
<dbReference type="CDD" id="cd00165">
    <property type="entry name" value="S4"/>
    <property type="match status" value="1"/>
</dbReference>
<dbReference type="InterPro" id="IPR002942">
    <property type="entry name" value="S4_RNA-bd"/>
</dbReference>
<dbReference type="CDD" id="cd02870">
    <property type="entry name" value="PseudoU_synth_RsuA_like"/>
    <property type="match status" value="1"/>
</dbReference>
<sequence length="379" mass="40821">MNSSREDFGGSFSVDGETVEVDLAEFGWDRPSAASAKPDHNDDGRIRLQKALATAGVASRRACETLITSGRVEVNGEVQRELGSRINPETDTVRVDGVVVQMDVSKRYFVLNKPRGVVSTMRDEGGRPDLREFTEEIEDRLYNVGRLDTDTSGLLILTNDGELAHKLAHPSFGVQKTYVAKVRGRVTGETLQRLREGVELKDGPIRADRAKLLPGGSSKTHSLIEVTLHSGRNRIVRRMLAEVGHPVEELVRRQFGPLHLGTLRVGEMRELSAGERGALLSAADEDGQYPEQPGGGDRGQDRGAQGGRQDRGRGAVTGGRPGDGKGARGMRGIAAKGNPHNRRGASGAGGGLQGRGGRSSDDGGYRGKPRQGDHDERSR</sequence>
<dbReference type="Proteomes" id="UP000503441">
    <property type="component" value="Chromosome"/>
</dbReference>
<dbReference type="InterPro" id="IPR036986">
    <property type="entry name" value="S4_RNA-bd_sf"/>
</dbReference>
<keyword evidence="8" id="KW-1185">Reference proteome</keyword>
<dbReference type="InterPro" id="IPR020094">
    <property type="entry name" value="TruA/RsuA/RluB/E/F_N"/>
</dbReference>
<dbReference type="EMBL" id="CP049933">
    <property type="protein sequence ID" value="QIM18073.1"/>
    <property type="molecule type" value="Genomic_DNA"/>
</dbReference>
<dbReference type="Pfam" id="PF01479">
    <property type="entry name" value="S4"/>
    <property type="match status" value="1"/>
</dbReference>
<evidence type="ECO:0000313" key="8">
    <source>
        <dbReference type="Proteomes" id="UP000503441"/>
    </source>
</evidence>
<gene>
    <name evidence="7" type="ORF">G7066_04310</name>
</gene>
<accession>A0ABX6JUV0</accession>
<keyword evidence="3" id="KW-0694">RNA-binding</keyword>
<keyword evidence="2 4" id="KW-0413">Isomerase</keyword>
<dbReference type="Gene3D" id="3.30.70.1560">
    <property type="entry name" value="Alpha-L RNA-binding motif"/>
    <property type="match status" value="1"/>
</dbReference>
<dbReference type="Gene3D" id="3.10.290.10">
    <property type="entry name" value="RNA-binding S4 domain"/>
    <property type="match status" value="1"/>
</dbReference>
<feature type="region of interest" description="Disordered" evidence="5">
    <location>
        <begin position="281"/>
        <end position="379"/>
    </location>
</feature>
<organism evidence="7 8">
    <name type="scientific">Leucobacter coleopterorum</name>
    <dbReference type="NCBI Taxonomy" id="2714933"/>
    <lineage>
        <taxon>Bacteria</taxon>
        <taxon>Bacillati</taxon>
        <taxon>Actinomycetota</taxon>
        <taxon>Actinomycetes</taxon>
        <taxon>Micrococcales</taxon>
        <taxon>Microbacteriaceae</taxon>
        <taxon>Leucobacter</taxon>
    </lineage>
</organism>
<dbReference type="InterPro" id="IPR050343">
    <property type="entry name" value="RsuA_PseudoU_synthase"/>
</dbReference>
<evidence type="ECO:0000256" key="3">
    <source>
        <dbReference type="PROSITE-ProRule" id="PRU00182"/>
    </source>
</evidence>
<name>A0ABX6JUV0_9MICO</name>
<dbReference type="PROSITE" id="PS01149">
    <property type="entry name" value="PSI_RSU"/>
    <property type="match status" value="1"/>
</dbReference>
<dbReference type="SUPFAM" id="SSF55120">
    <property type="entry name" value="Pseudouridine synthase"/>
    <property type="match status" value="1"/>
</dbReference>
<dbReference type="InterPro" id="IPR020103">
    <property type="entry name" value="PsdUridine_synth_cat_dom_sf"/>
</dbReference>
<dbReference type="PANTHER" id="PTHR47683">
    <property type="entry name" value="PSEUDOURIDINE SYNTHASE FAMILY PROTEIN-RELATED"/>
    <property type="match status" value="1"/>
</dbReference>
<evidence type="ECO:0000259" key="6">
    <source>
        <dbReference type="SMART" id="SM00363"/>
    </source>
</evidence>
<dbReference type="InterPro" id="IPR006145">
    <property type="entry name" value="PsdUridine_synth_RsuA/RluA"/>
</dbReference>